<comment type="caution">
    <text evidence="2">The sequence shown here is derived from an EMBL/GenBank/DDBJ whole genome shotgun (WGS) entry which is preliminary data.</text>
</comment>
<dbReference type="AlphaFoldDB" id="D4CYZ9"/>
<name>D4CYZ9_TRIVH</name>
<dbReference type="RefSeq" id="XP_003025774.1">
    <property type="nucleotide sequence ID" value="XM_003025728.1"/>
</dbReference>
<evidence type="ECO:0000256" key="1">
    <source>
        <dbReference type="SAM" id="MobiDB-lite"/>
    </source>
</evidence>
<protein>
    <submittedName>
        <fullName evidence="2">Uncharacterized protein</fullName>
    </submittedName>
</protein>
<keyword evidence="3" id="KW-1185">Reference proteome</keyword>
<organism evidence="2 3">
    <name type="scientific">Trichophyton verrucosum (strain HKI 0517)</name>
    <dbReference type="NCBI Taxonomy" id="663202"/>
    <lineage>
        <taxon>Eukaryota</taxon>
        <taxon>Fungi</taxon>
        <taxon>Dikarya</taxon>
        <taxon>Ascomycota</taxon>
        <taxon>Pezizomycotina</taxon>
        <taxon>Eurotiomycetes</taxon>
        <taxon>Eurotiomycetidae</taxon>
        <taxon>Onygenales</taxon>
        <taxon>Arthrodermataceae</taxon>
        <taxon>Trichophyton</taxon>
    </lineage>
</organism>
<proteinExistence type="predicted"/>
<accession>D4CYZ9</accession>
<dbReference type="GeneID" id="9582017"/>
<dbReference type="HOGENOM" id="CLU_3108131_0_0_1"/>
<evidence type="ECO:0000313" key="2">
    <source>
        <dbReference type="EMBL" id="EFE45163.1"/>
    </source>
</evidence>
<feature type="compositionally biased region" description="Acidic residues" evidence="1">
    <location>
        <begin position="11"/>
        <end position="25"/>
    </location>
</feature>
<evidence type="ECO:0000313" key="3">
    <source>
        <dbReference type="Proteomes" id="UP000008383"/>
    </source>
</evidence>
<dbReference type="Proteomes" id="UP000008383">
    <property type="component" value="Unassembled WGS sequence"/>
</dbReference>
<feature type="compositionally biased region" description="Basic and acidic residues" evidence="1">
    <location>
        <begin position="26"/>
        <end position="38"/>
    </location>
</feature>
<reference evidence="3" key="1">
    <citation type="journal article" date="2011" name="Genome Biol.">
        <title>Comparative and functional genomics provide insights into the pathogenicity of dermatophytic fungi.</title>
        <authorList>
            <person name="Burmester A."/>
            <person name="Shelest E."/>
            <person name="Gloeckner G."/>
            <person name="Heddergott C."/>
            <person name="Schindler S."/>
            <person name="Staib P."/>
            <person name="Heidel A."/>
            <person name="Felder M."/>
            <person name="Petzold A."/>
            <person name="Szafranski K."/>
            <person name="Feuermann M."/>
            <person name="Pedruzzi I."/>
            <person name="Priebe S."/>
            <person name="Groth M."/>
            <person name="Winkler R."/>
            <person name="Li W."/>
            <person name="Kniemeyer O."/>
            <person name="Schroeckh V."/>
            <person name="Hertweck C."/>
            <person name="Hube B."/>
            <person name="White T.C."/>
            <person name="Platzer M."/>
            <person name="Guthke R."/>
            <person name="Heitman J."/>
            <person name="Woestemeyer J."/>
            <person name="Zipfel P.F."/>
            <person name="Monod M."/>
            <person name="Brakhage A.A."/>
        </authorList>
    </citation>
    <scope>NUCLEOTIDE SEQUENCE [LARGE SCALE GENOMIC DNA]</scope>
    <source>
        <strain evidence="3">HKI 0517</strain>
    </source>
</reference>
<gene>
    <name evidence="2" type="ORF">TRV_00036</name>
</gene>
<dbReference type="EMBL" id="ACYE01000002">
    <property type="protein sequence ID" value="EFE45163.1"/>
    <property type="molecule type" value="Genomic_DNA"/>
</dbReference>
<feature type="region of interest" description="Disordered" evidence="1">
    <location>
        <begin position="1"/>
        <end position="39"/>
    </location>
</feature>
<sequence length="51" mass="5977">MKTMKMKTFNDVDDDKEEEEEEEEEEAKKCSEVKEEGGRPVTRAMRGCTYV</sequence>
<dbReference type="KEGG" id="tve:TRV_00036"/>